<dbReference type="PATRIC" id="fig|1403939.3.peg.1089"/>
<dbReference type="Proteomes" id="UP000018852">
    <property type="component" value="Unassembled WGS sequence"/>
</dbReference>
<name>W1VG58_9ACTO</name>
<keyword evidence="1" id="KW-0812">Transmembrane</keyword>
<evidence type="ECO:0000313" key="3">
    <source>
        <dbReference type="Proteomes" id="UP000018852"/>
    </source>
</evidence>
<organism evidence="2 3">
    <name type="scientific">Actinomyces urogenitalis DORA_12</name>
    <dbReference type="NCBI Taxonomy" id="1403939"/>
    <lineage>
        <taxon>Bacteria</taxon>
        <taxon>Bacillati</taxon>
        <taxon>Actinomycetota</taxon>
        <taxon>Actinomycetes</taxon>
        <taxon>Actinomycetales</taxon>
        <taxon>Actinomycetaceae</taxon>
        <taxon>Actinomyces</taxon>
    </lineage>
</organism>
<reference evidence="2 3" key="1">
    <citation type="submission" date="2013-12" db="EMBL/GenBank/DDBJ databases">
        <title>A Varibaculum cambriense genome reconstructed from a premature infant gut community with otherwise low bacterial novelty that shifts toward anaerobic metabolism during the third week of life.</title>
        <authorList>
            <person name="Brown C.T."/>
            <person name="Sharon I."/>
            <person name="Thomas B.C."/>
            <person name="Castelle C.J."/>
            <person name="Morowitz M.J."/>
            <person name="Banfield J.F."/>
        </authorList>
    </citation>
    <scope>NUCLEOTIDE SEQUENCE [LARGE SCALE GENOMIC DNA]</scope>
    <source>
        <strain evidence="3">DORA_12</strain>
    </source>
</reference>
<feature type="transmembrane region" description="Helical" evidence="1">
    <location>
        <begin position="53"/>
        <end position="73"/>
    </location>
</feature>
<gene>
    <name evidence="2" type="ORF">Q605_AUC00789G0008</name>
</gene>
<dbReference type="EMBL" id="AZLV01000789">
    <property type="protein sequence ID" value="ETJ03820.1"/>
    <property type="molecule type" value="Genomic_DNA"/>
</dbReference>
<comment type="caution">
    <text evidence="2">The sequence shown here is derived from an EMBL/GenBank/DDBJ whole genome shotgun (WGS) entry which is preliminary data.</text>
</comment>
<dbReference type="AlphaFoldDB" id="W1VG58"/>
<evidence type="ECO:0000256" key="1">
    <source>
        <dbReference type="SAM" id="Phobius"/>
    </source>
</evidence>
<protein>
    <submittedName>
        <fullName evidence="2">Uncharacterized protein</fullName>
    </submittedName>
</protein>
<keyword evidence="1" id="KW-1133">Transmembrane helix</keyword>
<feature type="transmembrane region" description="Helical" evidence="1">
    <location>
        <begin position="111"/>
        <end position="129"/>
    </location>
</feature>
<keyword evidence="1" id="KW-0472">Membrane</keyword>
<sequence length="130" mass="13972">MGAFILNLYLGPSGHLEGQREYHGYVLLAAVLLAASLVAAALLNVAISRERRVFMQSMLASLLLVGPAFYAYVAVSSDTAFPLLPRYGGALVPALYVGLGPVVDKPWQKRVLLCLAVVVVLLALHYNVAY</sequence>
<accession>W1VG58</accession>
<evidence type="ECO:0000313" key="2">
    <source>
        <dbReference type="EMBL" id="ETJ03820.1"/>
    </source>
</evidence>
<feature type="transmembrane region" description="Helical" evidence="1">
    <location>
        <begin position="22"/>
        <end position="46"/>
    </location>
</feature>
<proteinExistence type="predicted"/>
<feature type="transmembrane region" description="Helical" evidence="1">
    <location>
        <begin position="79"/>
        <end position="99"/>
    </location>
</feature>